<dbReference type="InterPro" id="IPR029058">
    <property type="entry name" value="AB_hydrolase_fold"/>
</dbReference>
<proteinExistence type="predicted"/>
<feature type="region of interest" description="Disordered" evidence="1">
    <location>
        <begin position="364"/>
        <end position="392"/>
    </location>
</feature>
<organism evidence="2 3">
    <name type="scientific">Streptomyces cinereoruber</name>
    <dbReference type="NCBI Taxonomy" id="67260"/>
    <lineage>
        <taxon>Bacteria</taxon>
        <taxon>Bacillati</taxon>
        <taxon>Actinomycetota</taxon>
        <taxon>Actinomycetes</taxon>
        <taxon>Kitasatosporales</taxon>
        <taxon>Streptomycetaceae</taxon>
        <taxon>Streptomyces</taxon>
    </lineage>
</organism>
<dbReference type="Gene3D" id="3.40.50.1820">
    <property type="entry name" value="alpha/beta hydrolase"/>
    <property type="match status" value="1"/>
</dbReference>
<dbReference type="RefSeq" id="WP_152369720.1">
    <property type="nucleotide sequence ID" value="NZ_CP023693.1"/>
</dbReference>
<dbReference type="GO" id="GO:0016787">
    <property type="term" value="F:hydrolase activity"/>
    <property type="evidence" value="ECO:0007669"/>
    <property type="project" value="UniProtKB-KW"/>
</dbReference>
<dbReference type="EMBL" id="CP023693">
    <property type="protein sequence ID" value="QEV31701.1"/>
    <property type="molecule type" value="Genomic_DNA"/>
</dbReference>
<name>A0ABX6BBZ4_9ACTN</name>
<dbReference type="Proteomes" id="UP000326029">
    <property type="component" value="Chromosome"/>
</dbReference>
<accession>A0ABX6BBZ4</accession>
<gene>
    <name evidence="2" type="ORF">CP977_05610</name>
</gene>
<evidence type="ECO:0000313" key="2">
    <source>
        <dbReference type="EMBL" id="QEV31701.1"/>
    </source>
</evidence>
<reference evidence="2 3" key="1">
    <citation type="submission" date="2017-09" db="EMBL/GenBank/DDBJ databases">
        <authorList>
            <person name="Lee N."/>
            <person name="Cho B.-K."/>
        </authorList>
    </citation>
    <scope>NUCLEOTIDE SEQUENCE [LARGE SCALE GENOMIC DNA]</scope>
    <source>
        <strain evidence="2 3">ATCC 19740</strain>
    </source>
</reference>
<sequence length="392" mass="42198">MNDVTELKRFVEVHGRILGIPGGRLARVLGRIRHDEEGEPGSWAREWTEAGVELERRGREAEAGRHFNIARFPYVDGPARADAQARTVASFDRWRLGGTAGIQRIDLGLSGGRVRCWAAGLAPRGGERRPVLLLSGGIVSVKEQFGPILAGADRFGLAVVAVEMPGVGENEQRYGPESHLMVSELLDALADRADTDRTVAVMMSFSGHMALRAALHDKRIRGVVTAGAPIGDFFTDADWRPRVPRVTVDTLAHLTGLTPDTVLPGLVGLALTPDELAAIRVPVAYTVSARDEIVPPGDRLLLERHVRELRLLVHDDVHGSPSHVAESRLWSLRSALDALGGFGPQRRFLGLALAAVRARERLTGARGRTTDTAPTPATTLTPVTTATTGGDA</sequence>
<protein>
    <submittedName>
        <fullName evidence="2">Alpha/beta hydrolase</fullName>
    </submittedName>
</protein>
<evidence type="ECO:0000256" key="1">
    <source>
        <dbReference type="SAM" id="MobiDB-lite"/>
    </source>
</evidence>
<keyword evidence="3" id="KW-1185">Reference proteome</keyword>
<evidence type="ECO:0000313" key="3">
    <source>
        <dbReference type="Proteomes" id="UP000326029"/>
    </source>
</evidence>
<keyword evidence="2" id="KW-0378">Hydrolase</keyword>
<dbReference type="SUPFAM" id="SSF53474">
    <property type="entry name" value="alpha/beta-Hydrolases"/>
    <property type="match status" value="1"/>
</dbReference>
<dbReference type="InterPro" id="IPR010520">
    <property type="entry name" value="FrsA-like"/>
</dbReference>
<dbReference type="GeneID" id="95453245"/>
<dbReference type="Pfam" id="PF06500">
    <property type="entry name" value="FrsA-like"/>
    <property type="match status" value="1"/>
</dbReference>